<proteinExistence type="predicted"/>
<reference evidence="2" key="1">
    <citation type="submission" date="2023-03" db="EMBL/GenBank/DDBJ databases">
        <title>Massive genome expansion in bonnet fungi (Mycena s.s.) driven by repeated elements and novel gene families across ecological guilds.</title>
        <authorList>
            <consortium name="Lawrence Berkeley National Laboratory"/>
            <person name="Harder C.B."/>
            <person name="Miyauchi S."/>
            <person name="Viragh M."/>
            <person name="Kuo A."/>
            <person name="Thoen E."/>
            <person name="Andreopoulos B."/>
            <person name="Lu D."/>
            <person name="Skrede I."/>
            <person name="Drula E."/>
            <person name="Henrissat B."/>
            <person name="Morin E."/>
            <person name="Kohler A."/>
            <person name="Barry K."/>
            <person name="LaButti K."/>
            <person name="Morin E."/>
            <person name="Salamov A."/>
            <person name="Lipzen A."/>
            <person name="Mereny Z."/>
            <person name="Hegedus B."/>
            <person name="Baldrian P."/>
            <person name="Stursova M."/>
            <person name="Weitz H."/>
            <person name="Taylor A."/>
            <person name="Grigoriev I.V."/>
            <person name="Nagy L.G."/>
            <person name="Martin F."/>
            <person name="Kauserud H."/>
        </authorList>
    </citation>
    <scope>NUCLEOTIDE SEQUENCE</scope>
    <source>
        <strain evidence="2">CBHHK002</strain>
    </source>
</reference>
<dbReference type="EMBL" id="JARIHO010000015">
    <property type="protein sequence ID" value="KAJ7349850.1"/>
    <property type="molecule type" value="Genomic_DNA"/>
</dbReference>
<sequence length="253" mass="27974">MPSAIVTWPNWRKDSMKQDDFEMNEISCAITTVASCLHSNSTAIQFIDDVLAGRPLDFLPQNSPIRAARYLLCLQQLNFKLLELEMDPEFTTVPGLQEICHTWGKLNGTCHNGVLVWVISPEGASQEMRAFTHRDTETTQQNSGTAAGADNSGDVPEQRGGGGGSRRNPHRIAPDDVADAAKPTQSAFQRHIRLLADVLTAEAVLGAADYIDPCDMYYNDVDNMEAHMQATLSEEKHTFVCMDTTLAHLPWVE</sequence>
<evidence type="ECO:0000313" key="3">
    <source>
        <dbReference type="Proteomes" id="UP001218218"/>
    </source>
</evidence>
<feature type="region of interest" description="Disordered" evidence="1">
    <location>
        <begin position="132"/>
        <end position="173"/>
    </location>
</feature>
<evidence type="ECO:0000313" key="2">
    <source>
        <dbReference type="EMBL" id="KAJ7349850.1"/>
    </source>
</evidence>
<gene>
    <name evidence="2" type="ORF">DFH08DRAFT_807188</name>
</gene>
<keyword evidence="3" id="KW-1185">Reference proteome</keyword>
<dbReference type="AlphaFoldDB" id="A0AAD7A666"/>
<protein>
    <submittedName>
        <fullName evidence="2">Uncharacterized protein</fullName>
    </submittedName>
</protein>
<comment type="caution">
    <text evidence="2">The sequence shown here is derived from an EMBL/GenBank/DDBJ whole genome shotgun (WGS) entry which is preliminary data.</text>
</comment>
<name>A0AAD7A666_9AGAR</name>
<organism evidence="2 3">
    <name type="scientific">Mycena albidolilacea</name>
    <dbReference type="NCBI Taxonomy" id="1033008"/>
    <lineage>
        <taxon>Eukaryota</taxon>
        <taxon>Fungi</taxon>
        <taxon>Dikarya</taxon>
        <taxon>Basidiomycota</taxon>
        <taxon>Agaricomycotina</taxon>
        <taxon>Agaricomycetes</taxon>
        <taxon>Agaricomycetidae</taxon>
        <taxon>Agaricales</taxon>
        <taxon>Marasmiineae</taxon>
        <taxon>Mycenaceae</taxon>
        <taxon>Mycena</taxon>
    </lineage>
</organism>
<evidence type="ECO:0000256" key="1">
    <source>
        <dbReference type="SAM" id="MobiDB-lite"/>
    </source>
</evidence>
<dbReference type="Proteomes" id="UP001218218">
    <property type="component" value="Unassembled WGS sequence"/>
</dbReference>
<accession>A0AAD7A666</accession>